<evidence type="ECO:0000256" key="18">
    <source>
        <dbReference type="ARBA" id="ARBA00023180"/>
    </source>
</evidence>
<keyword evidence="13 25" id="KW-1133">Transmembrane helix</keyword>
<dbReference type="InterPro" id="IPR002011">
    <property type="entry name" value="Tyr_kinase_rcpt_2_CS"/>
</dbReference>
<feature type="compositionally biased region" description="Polar residues" evidence="24">
    <location>
        <begin position="2127"/>
        <end position="2136"/>
    </location>
</feature>
<reference evidence="30" key="1">
    <citation type="journal article" date="2019" name="bioRxiv">
        <title>The Genome of the Zebra Mussel, Dreissena polymorpha: A Resource for Invasive Species Research.</title>
        <authorList>
            <person name="McCartney M.A."/>
            <person name="Auch B."/>
            <person name="Kono T."/>
            <person name="Mallez S."/>
            <person name="Zhang Y."/>
            <person name="Obille A."/>
            <person name="Becker A."/>
            <person name="Abrahante J.E."/>
            <person name="Garbe J."/>
            <person name="Badalamenti J.P."/>
            <person name="Herman A."/>
            <person name="Mangelson H."/>
            <person name="Liachko I."/>
            <person name="Sullivan S."/>
            <person name="Sone E.D."/>
            <person name="Koren S."/>
            <person name="Silverstein K.A.T."/>
            <person name="Beckman K.B."/>
            <person name="Gohl D.M."/>
        </authorList>
    </citation>
    <scope>NUCLEOTIDE SEQUENCE</scope>
    <source>
        <strain evidence="30">Duluth1</strain>
        <tissue evidence="30">Whole animal</tissue>
    </source>
</reference>
<keyword evidence="5" id="KW-0165">Cleavage on pair of basic residues</keyword>
<dbReference type="GO" id="GO:0030424">
    <property type="term" value="C:axon"/>
    <property type="evidence" value="ECO:0007669"/>
    <property type="project" value="TreeGrafter"/>
</dbReference>
<dbReference type="SUPFAM" id="SSF57184">
    <property type="entry name" value="Growth factor receptor domain"/>
    <property type="match status" value="1"/>
</dbReference>
<feature type="domain" description="Fibronectin type-III" evidence="29">
    <location>
        <begin position="1272"/>
        <end position="1367"/>
    </location>
</feature>
<keyword evidence="17 23" id="KW-0675">Receptor</keyword>
<feature type="region of interest" description="Disordered" evidence="24">
    <location>
        <begin position="2127"/>
        <end position="2158"/>
    </location>
</feature>
<feature type="domain" description="SRCR" evidence="28">
    <location>
        <begin position="240"/>
        <end position="350"/>
    </location>
</feature>
<dbReference type="Proteomes" id="UP000828390">
    <property type="component" value="Unassembled WGS sequence"/>
</dbReference>
<comment type="catalytic activity">
    <reaction evidence="20 23">
        <text>L-tyrosyl-[protein] + ATP = O-phospho-L-tyrosyl-[protein] + ADP + H(+)</text>
        <dbReference type="Rhea" id="RHEA:10596"/>
        <dbReference type="Rhea" id="RHEA-COMP:10136"/>
        <dbReference type="Rhea" id="RHEA-COMP:20101"/>
        <dbReference type="ChEBI" id="CHEBI:15378"/>
        <dbReference type="ChEBI" id="CHEBI:30616"/>
        <dbReference type="ChEBI" id="CHEBI:46858"/>
        <dbReference type="ChEBI" id="CHEBI:61978"/>
        <dbReference type="ChEBI" id="CHEBI:456216"/>
        <dbReference type="EC" id="2.7.10.1"/>
    </reaction>
</comment>
<dbReference type="SUPFAM" id="SSF52058">
    <property type="entry name" value="L domain-like"/>
    <property type="match status" value="2"/>
</dbReference>
<dbReference type="InterPro" id="IPR017441">
    <property type="entry name" value="Protein_kinase_ATP_BS"/>
</dbReference>
<dbReference type="SMART" id="SM00202">
    <property type="entry name" value="SR"/>
    <property type="match status" value="5"/>
</dbReference>
<dbReference type="InterPro" id="IPR001190">
    <property type="entry name" value="SRCR"/>
</dbReference>
<evidence type="ECO:0000256" key="22">
    <source>
        <dbReference type="PROSITE-ProRule" id="PRU10141"/>
    </source>
</evidence>
<evidence type="ECO:0000256" key="5">
    <source>
        <dbReference type="ARBA" id="ARBA00022685"/>
    </source>
</evidence>
<dbReference type="InterPro" id="IPR013783">
    <property type="entry name" value="Ig-like_fold"/>
</dbReference>
<dbReference type="SUPFAM" id="SSF56112">
    <property type="entry name" value="Protein kinase-like (PK-like)"/>
    <property type="match status" value="1"/>
</dbReference>
<feature type="disulfide bond" evidence="21">
    <location>
        <begin position="619"/>
        <end position="680"/>
    </location>
</feature>
<proteinExistence type="inferred from homology"/>
<evidence type="ECO:0000256" key="16">
    <source>
        <dbReference type="ARBA" id="ARBA00023157"/>
    </source>
</evidence>
<feature type="domain" description="SRCR" evidence="28">
    <location>
        <begin position="29"/>
        <end position="132"/>
    </location>
</feature>
<keyword evidence="14 25" id="KW-0472">Membrane</keyword>
<reference evidence="30" key="2">
    <citation type="submission" date="2020-11" db="EMBL/GenBank/DDBJ databases">
        <authorList>
            <person name="McCartney M.A."/>
            <person name="Auch B."/>
            <person name="Kono T."/>
            <person name="Mallez S."/>
            <person name="Becker A."/>
            <person name="Gohl D.M."/>
            <person name="Silverstein K.A.T."/>
            <person name="Koren S."/>
            <person name="Bechman K.B."/>
            <person name="Herman A."/>
            <person name="Abrahante J.E."/>
            <person name="Garbe J."/>
        </authorList>
    </citation>
    <scope>NUCLEOTIDE SEQUENCE</scope>
    <source>
        <strain evidence="30">Duluth1</strain>
        <tissue evidence="30">Whole animal</tissue>
    </source>
</reference>
<evidence type="ECO:0000256" key="23">
    <source>
        <dbReference type="RuleBase" id="RU000312"/>
    </source>
</evidence>
<accession>A0A9D4I3V5</accession>
<dbReference type="SUPFAM" id="SSF49265">
    <property type="entry name" value="Fibronectin type III"/>
    <property type="match status" value="2"/>
</dbReference>
<evidence type="ECO:0000256" key="4">
    <source>
        <dbReference type="ARBA" id="ARBA00022679"/>
    </source>
</evidence>
<dbReference type="GO" id="GO:0005009">
    <property type="term" value="F:insulin receptor activity"/>
    <property type="evidence" value="ECO:0007669"/>
    <property type="project" value="TreeGrafter"/>
</dbReference>
<dbReference type="FunFam" id="3.10.250.10:FF:000016">
    <property type="entry name" value="Scavenger receptor cysteine-rich protein type 12"/>
    <property type="match status" value="1"/>
</dbReference>
<evidence type="ECO:0000313" key="31">
    <source>
        <dbReference type="Proteomes" id="UP000828390"/>
    </source>
</evidence>
<evidence type="ECO:0000256" key="15">
    <source>
        <dbReference type="ARBA" id="ARBA00023137"/>
    </source>
</evidence>
<evidence type="ECO:0000259" key="27">
    <source>
        <dbReference type="PROSITE" id="PS50011"/>
    </source>
</evidence>
<dbReference type="PANTHER" id="PTHR24416">
    <property type="entry name" value="TYROSINE-PROTEIN KINASE RECEPTOR"/>
    <property type="match status" value="1"/>
</dbReference>
<dbReference type="Gene3D" id="3.80.20.20">
    <property type="entry name" value="Receptor L-domain"/>
    <property type="match status" value="2"/>
</dbReference>
<dbReference type="InterPro" id="IPR009030">
    <property type="entry name" value="Growth_fac_rcpt_cys_sf"/>
</dbReference>
<dbReference type="PROSITE" id="PS50011">
    <property type="entry name" value="PROTEIN_KINASE_DOM"/>
    <property type="match status" value="1"/>
</dbReference>
<keyword evidence="7" id="KW-0479">Metal-binding</keyword>
<dbReference type="Pfam" id="PF00041">
    <property type="entry name" value="fn3"/>
    <property type="match status" value="1"/>
</dbReference>
<dbReference type="FunFam" id="1.10.510.10:FF:000528">
    <property type="entry name" value="Tyrosine-protein kinase receptor"/>
    <property type="match status" value="1"/>
</dbReference>
<comment type="cofactor">
    <cofactor evidence="1">
        <name>Mn(2+)</name>
        <dbReference type="ChEBI" id="CHEBI:29035"/>
    </cofactor>
</comment>
<evidence type="ECO:0000256" key="24">
    <source>
        <dbReference type="SAM" id="MobiDB-lite"/>
    </source>
</evidence>
<name>A0A9D4I3V5_DREPO</name>
<protein>
    <recommendedName>
        <fullName evidence="23">Tyrosine-protein kinase receptor</fullName>
        <ecNumber evidence="23">2.7.10.1</ecNumber>
    </recommendedName>
</protein>
<organism evidence="30 31">
    <name type="scientific">Dreissena polymorpha</name>
    <name type="common">Zebra mussel</name>
    <name type="synonym">Mytilus polymorpha</name>
    <dbReference type="NCBI Taxonomy" id="45954"/>
    <lineage>
        <taxon>Eukaryota</taxon>
        <taxon>Metazoa</taxon>
        <taxon>Spiralia</taxon>
        <taxon>Lophotrochozoa</taxon>
        <taxon>Mollusca</taxon>
        <taxon>Bivalvia</taxon>
        <taxon>Autobranchia</taxon>
        <taxon>Heteroconchia</taxon>
        <taxon>Euheterodonta</taxon>
        <taxon>Imparidentia</taxon>
        <taxon>Neoheterodontei</taxon>
        <taxon>Myida</taxon>
        <taxon>Dreissenoidea</taxon>
        <taxon>Dreissenidae</taxon>
        <taxon>Dreissena</taxon>
    </lineage>
</organism>
<dbReference type="Gene3D" id="2.10.220.10">
    <property type="entry name" value="Hormone Receptor, Insulin-like Growth Factor Receptor 1, Chain A, domain 2"/>
    <property type="match status" value="1"/>
</dbReference>
<feature type="region of interest" description="Disordered" evidence="24">
    <location>
        <begin position="1404"/>
        <end position="1457"/>
    </location>
</feature>
<evidence type="ECO:0000256" key="10">
    <source>
        <dbReference type="ARBA" id="ARBA00022741"/>
    </source>
</evidence>
<dbReference type="InterPro" id="IPR003961">
    <property type="entry name" value="FN3_dom"/>
</dbReference>
<dbReference type="EMBL" id="JAIWYP010000011">
    <property type="protein sequence ID" value="KAH3741581.1"/>
    <property type="molecule type" value="Genomic_DNA"/>
</dbReference>
<dbReference type="PROSITE" id="PS50287">
    <property type="entry name" value="SRCR_2"/>
    <property type="match status" value="6"/>
</dbReference>
<dbReference type="CDD" id="cd05032">
    <property type="entry name" value="PTKc_InsR_like"/>
    <property type="match status" value="1"/>
</dbReference>
<keyword evidence="10 22" id="KW-0547">Nucleotide-binding</keyword>
<evidence type="ECO:0000256" key="2">
    <source>
        <dbReference type="ARBA" id="ARBA00004479"/>
    </source>
</evidence>
<dbReference type="InterPro" id="IPR001245">
    <property type="entry name" value="Ser-Thr/Tyr_kinase_cat_dom"/>
</dbReference>
<dbReference type="InterPro" id="IPR000719">
    <property type="entry name" value="Prot_kinase_dom"/>
</dbReference>
<dbReference type="SMART" id="SM00060">
    <property type="entry name" value="FN3"/>
    <property type="match status" value="3"/>
</dbReference>
<feature type="domain" description="SRCR" evidence="28">
    <location>
        <begin position="469"/>
        <end position="575"/>
    </location>
</feature>
<feature type="domain" description="SRCR" evidence="28">
    <location>
        <begin position="145"/>
        <end position="232"/>
    </location>
</feature>
<keyword evidence="19" id="KW-0464">Manganese</keyword>
<dbReference type="PROSITE" id="PS00239">
    <property type="entry name" value="RECEPTOR_TYR_KIN_II"/>
    <property type="match status" value="1"/>
</dbReference>
<dbReference type="PROSITE" id="PS00107">
    <property type="entry name" value="PROTEIN_KINASE_ATP"/>
    <property type="match status" value="1"/>
</dbReference>
<dbReference type="GO" id="GO:0051897">
    <property type="term" value="P:positive regulation of phosphatidylinositol 3-kinase/protein kinase B signal transduction"/>
    <property type="evidence" value="ECO:0007669"/>
    <property type="project" value="TreeGrafter"/>
</dbReference>
<evidence type="ECO:0000256" key="9">
    <source>
        <dbReference type="ARBA" id="ARBA00022737"/>
    </source>
</evidence>
<gene>
    <name evidence="30" type="ORF">DPMN_048306</name>
</gene>
<evidence type="ECO:0000256" key="26">
    <source>
        <dbReference type="SAM" id="SignalP"/>
    </source>
</evidence>
<dbReference type="InterPro" id="IPR006212">
    <property type="entry name" value="Furin_repeat"/>
</dbReference>
<evidence type="ECO:0000256" key="8">
    <source>
        <dbReference type="ARBA" id="ARBA00022729"/>
    </source>
</evidence>
<dbReference type="InterPro" id="IPR020635">
    <property type="entry name" value="Tyr_kinase_cat_dom"/>
</dbReference>
<dbReference type="GO" id="GO:0042593">
    <property type="term" value="P:glucose homeostasis"/>
    <property type="evidence" value="ECO:0007669"/>
    <property type="project" value="TreeGrafter"/>
</dbReference>
<feature type="domain" description="SRCR" evidence="28">
    <location>
        <begin position="592"/>
        <end position="681"/>
    </location>
</feature>
<feature type="compositionally biased region" description="Polar residues" evidence="24">
    <location>
        <begin position="1437"/>
        <end position="1454"/>
    </location>
</feature>
<keyword evidence="31" id="KW-1185">Reference proteome</keyword>
<evidence type="ECO:0000256" key="25">
    <source>
        <dbReference type="SAM" id="Phobius"/>
    </source>
</evidence>
<dbReference type="InterPro" id="IPR006211">
    <property type="entry name" value="Furin-like_Cys-rich_dom"/>
</dbReference>
<feature type="disulfide bond" evidence="21">
    <location>
        <begin position="103"/>
        <end position="113"/>
    </location>
</feature>
<feature type="signal peptide" evidence="26">
    <location>
        <begin position="1"/>
        <end position="24"/>
    </location>
</feature>
<dbReference type="OrthoDB" id="5809444at2759"/>
<evidence type="ECO:0000259" key="28">
    <source>
        <dbReference type="PROSITE" id="PS50287"/>
    </source>
</evidence>
<evidence type="ECO:0000256" key="19">
    <source>
        <dbReference type="ARBA" id="ARBA00023211"/>
    </source>
</evidence>
<feature type="transmembrane region" description="Helical" evidence="25">
    <location>
        <begin position="1659"/>
        <end position="1682"/>
    </location>
</feature>
<dbReference type="PROSITE" id="PS50853">
    <property type="entry name" value="FN3"/>
    <property type="match status" value="2"/>
</dbReference>
<feature type="domain" description="Protein kinase" evidence="27">
    <location>
        <begin position="1721"/>
        <end position="1991"/>
    </location>
</feature>
<dbReference type="Pfam" id="PF00530">
    <property type="entry name" value="SRCR"/>
    <property type="match status" value="5"/>
</dbReference>
<evidence type="ECO:0000256" key="14">
    <source>
        <dbReference type="ARBA" id="ARBA00023136"/>
    </source>
</evidence>
<dbReference type="InterPro" id="IPR000494">
    <property type="entry name" value="Rcpt_L-dom"/>
</dbReference>
<dbReference type="InterPro" id="IPR011009">
    <property type="entry name" value="Kinase-like_dom_sf"/>
</dbReference>
<comment type="caution">
    <text evidence="21">Lacks conserved residue(s) required for the propagation of feature annotation.</text>
</comment>
<dbReference type="PROSITE" id="PS00109">
    <property type="entry name" value="PROTEIN_KINASE_TYR"/>
    <property type="match status" value="1"/>
</dbReference>
<feature type="disulfide bond" evidence="21">
    <location>
        <begin position="267"/>
        <end position="331"/>
    </location>
</feature>
<keyword evidence="9" id="KW-0677">Repeat</keyword>
<keyword evidence="11" id="KW-0418">Kinase</keyword>
<dbReference type="PANTHER" id="PTHR24416:SF525">
    <property type="entry name" value="INSULIN-LIKE RECEPTOR"/>
    <property type="match status" value="1"/>
</dbReference>
<dbReference type="CDD" id="cd00063">
    <property type="entry name" value="FN3"/>
    <property type="match status" value="2"/>
</dbReference>
<dbReference type="InterPro" id="IPR036116">
    <property type="entry name" value="FN3_sf"/>
</dbReference>
<evidence type="ECO:0000256" key="21">
    <source>
        <dbReference type="PROSITE-ProRule" id="PRU00196"/>
    </source>
</evidence>
<comment type="caution">
    <text evidence="30">The sequence shown here is derived from an EMBL/GenBank/DDBJ whole genome shotgun (WGS) entry which is preliminary data.</text>
</comment>
<evidence type="ECO:0000259" key="29">
    <source>
        <dbReference type="PROSITE" id="PS50853"/>
    </source>
</evidence>
<feature type="disulfide bond" evidence="21">
    <location>
        <begin position="312"/>
        <end position="322"/>
    </location>
</feature>
<evidence type="ECO:0000256" key="12">
    <source>
        <dbReference type="ARBA" id="ARBA00022840"/>
    </source>
</evidence>
<dbReference type="Gene3D" id="3.30.200.20">
    <property type="entry name" value="Phosphorylase Kinase, domain 1"/>
    <property type="match status" value="1"/>
</dbReference>
<keyword evidence="12 22" id="KW-0067">ATP-binding</keyword>
<feature type="disulfide bond" evidence="21">
    <location>
        <begin position="203"/>
        <end position="213"/>
    </location>
</feature>
<dbReference type="GO" id="GO:0043410">
    <property type="term" value="P:positive regulation of MAPK cascade"/>
    <property type="evidence" value="ECO:0007669"/>
    <property type="project" value="TreeGrafter"/>
</dbReference>
<feature type="binding site" evidence="22">
    <location>
        <position position="1754"/>
    </location>
    <ligand>
        <name>ATP</name>
        <dbReference type="ChEBI" id="CHEBI:30616"/>
    </ligand>
</feature>
<dbReference type="CDD" id="cd00064">
    <property type="entry name" value="FU"/>
    <property type="match status" value="1"/>
</dbReference>
<evidence type="ECO:0000256" key="13">
    <source>
        <dbReference type="ARBA" id="ARBA00022989"/>
    </source>
</evidence>
<keyword evidence="3 23" id="KW-0597">Phosphoprotein</keyword>
<dbReference type="Gene3D" id="2.60.40.10">
    <property type="entry name" value="Immunoglobulins"/>
    <property type="match status" value="4"/>
</dbReference>
<dbReference type="SUPFAM" id="SSF56487">
    <property type="entry name" value="SRCR-like"/>
    <property type="match status" value="5"/>
</dbReference>
<dbReference type="InterPro" id="IPR036941">
    <property type="entry name" value="Rcpt_L-dom_sf"/>
</dbReference>
<dbReference type="InterPro" id="IPR008266">
    <property type="entry name" value="Tyr_kinase_AS"/>
</dbReference>
<dbReference type="GO" id="GO:0005524">
    <property type="term" value="F:ATP binding"/>
    <property type="evidence" value="ECO:0007669"/>
    <property type="project" value="UniProtKB-UniRule"/>
</dbReference>
<evidence type="ECO:0000256" key="20">
    <source>
        <dbReference type="ARBA" id="ARBA00051243"/>
    </source>
</evidence>
<evidence type="ECO:0000256" key="3">
    <source>
        <dbReference type="ARBA" id="ARBA00022553"/>
    </source>
</evidence>
<evidence type="ECO:0000313" key="30">
    <source>
        <dbReference type="EMBL" id="KAH3741581.1"/>
    </source>
</evidence>
<evidence type="ECO:0000256" key="6">
    <source>
        <dbReference type="ARBA" id="ARBA00022692"/>
    </source>
</evidence>
<comment type="subcellular location">
    <subcellularLocation>
        <location evidence="2">Membrane</location>
        <topology evidence="2">Single-pass type I membrane protein</topology>
    </subcellularLocation>
</comment>
<dbReference type="Pfam" id="PF07714">
    <property type="entry name" value="PK_Tyr_Ser-Thr"/>
    <property type="match status" value="1"/>
</dbReference>
<evidence type="ECO:0000256" key="17">
    <source>
        <dbReference type="ARBA" id="ARBA00023170"/>
    </source>
</evidence>
<evidence type="ECO:0000256" key="1">
    <source>
        <dbReference type="ARBA" id="ARBA00001936"/>
    </source>
</evidence>
<keyword evidence="8 26" id="KW-0732">Signal</keyword>
<dbReference type="GO" id="GO:0046872">
    <property type="term" value="F:metal ion binding"/>
    <property type="evidence" value="ECO:0007669"/>
    <property type="project" value="UniProtKB-KW"/>
</dbReference>
<dbReference type="Gene3D" id="1.10.510.10">
    <property type="entry name" value="Transferase(Phosphotransferase) domain 1"/>
    <property type="match status" value="1"/>
</dbReference>
<feature type="disulfide bond" evidence="21">
    <location>
        <begin position="648"/>
        <end position="658"/>
    </location>
</feature>
<keyword evidence="18" id="KW-0325">Glycoprotein</keyword>
<sequence>MFLNNSIVELLILLFLVCVTPRAGSVVDVKKVEIEGRYQSYGILKLLVRDRFVYVCSKSFNNVDASVVCRQNSYPEGGFASVYPIEHLQKGNNMTILPLKFDCLGNESNLSQCYITQLDTCEEEKVITINCEMAVTVQKVFMGPSNRLLVLIDGKNSSMCFNEDLHEGLSDIACKQLGYTNGGRFARMTADPKEELVTYNFECQPRTTRLEDCTVRRNMACQPRYRVTLLCQSPVNITDVQLTATKGIQYGVVQVQVNQGQYWAHVCDMNDVSNFTTVICRQLGFSEGTSSYDDMDYCSNQRVKLSPIMFGCQGTESRLDQCLSYLEGDSCPNVQDDLKNKVPHLTVTCRKHVSIHAVNLTRTSVSNYGVLEIQLEANGPFMAVCDDSFNSIAAVVACKQLGYKYGQYQPASALGTTQQDIVGIKIECSSENLTHLNECMVKKLWGCISREYVSLFCSNDVIEEKSLQVRIDGTDRYFGGISVKKYGFWGPVCNKGWTNTEARSACRALDFKGGVSYYASVGFNESNLPIAVGRFNCSGSDSFANCQNRGFGADLGCQYPITKYSRRKVAGVLCFENEANNIEFRLSDRWYGAVEIKYENKWGRVCNKNFDDVDAGVMCRQLGYVDGRVSNRKAKSNAGTVRMDNINCTGDEASILECQHEGYWNRNERGSDCSDAVVQCNTTICNSKDIRNSVVNLQYLQNCTVIEGNLTILLIDSNSMDDYNKYSFPNLVEITEFLLLFRAKGLKTLRGLFPNLAVIRGDQLLYGYAIVAFEMPDLEELGLPSLVSVPRGAVRLTKNPNLCYIETIDWTRIVKQHTDNLFKQNKMLSECVDKCHESCPLVPVNGKNRQLCWGIAPSACQKTCSVCPSGFCNGEQCCNNYCLGGCTGPEPTQCTTCRDVMERNSEGFPQCKQKCSAGTYIYRKHRCLLDHECLNFKDYSTTQCQLEENGPMRNCLKLVPFPDRTTPGECAADCPPDFVVDPLNPQKCQQCTGRCPKVCENGRYIDTITAAQQLRECNIIQGPLFINFLSGSNIGEELERSLAHIQEVTDFISITHSEAPLSLHFFKSLSKISGKKLYRDKYILYIYDNSNLQELFLEDVAANLTLGNGTIHFQNNHKLCYNKIAQFARAVGQEDNLEPGTRETNGDDVPCDIKKLDLTMAFATPHMAFLHYTRLNTTDDRHLIGYSVNWKIAESQNISIYKNRDACSNDVWQTKEICTENNPCRELLLYITNLQPWTQYAAYIEAITVTKAVQGAISDILYFRTSASVPSSPTNLQIQATRPGELDITWDPPSQARGNITHYQVYWTMRTLNETTYELRDYCTQPLTPYNVKLEEDDEIEEVKATGAGGDNNTNNTDTCPCQCPKTEEEKEVEKREREMDILFQDYLQNKIYIKRMEEEPEKCLDDASTTMAARRRRERAPTKRSRRSETEDTHSTNKYTYQDSTEPSVLNNSDETDKNGSAVVVIEAAATSPEPPTAYMAVVYQERRFVITGLGHFLDYKIEVIACQAREREAQSTRDKPEMKMKCSQEAIGVGRTMKDEESDSLNSSLVNTTMVANNSNAVHIKWQDPVNPNGLIVTYEIEYKKSNIQHVKPNTICITYKVYRDQYQRGYTLDKLDSGNYTFRIRATSLAGNGSWTEYMFFTISAKEDPPTTTATLVGILVTVVVVIIIITIVVVWLVARHKFRKNMNDPMKISANPDYYPDYTVYKPDEWEVDRDKVKLLKELGAGSFGMVYEGMYRIEDDREEVRVAVKTTNANSTDHDRYNFLQEASIMKAFRCHHVVRLIGVVSINQPALVLMELMPHGDLKKFLRLHRPDEPENEGRRPPMLKQILQMAGEIADGMAYLADKKYVHRDLAARNCMVGENLTIKIADFGMTRDIYERDYYRKGTRGLLPVRWMAPESLKDGVFTSMTDVWSYGVVLWEMATLAEQPYQGLANEEVLQYVGIGKIMEMPEGCPQLLYDLMVKCWRFRPKQRPTFKEIIEILLPHLNRDFRDVSYFFSEEKAQYDESKHVTTHNVVTNKCTADQNSEIGDDEEEEELNGCPSNDYVDEAQLPMLPMVGASNGHSVELQDIFSDTGGTYPHYSSSHNKQHVGSAEMCDCTAPFPDVDEGAAAPPHMELYNRRSVCSSPNSAIGGSSDGSKDSSKSSSSSYAHMNGLSLANGHVPVNLRTTPC</sequence>
<keyword evidence="16 21" id="KW-1015">Disulfide bond</keyword>
<dbReference type="Gene3D" id="3.10.250.10">
    <property type="entry name" value="SRCR-like domain"/>
    <property type="match status" value="6"/>
</dbReference>
<dbReference type="GO" id="GO:0005899">
    <property type="term" value="C:insulin receptor complex"/>
    <property type="evidence" value="ECO:0007669"/>
    <property type="project" value="TreeGrafter"/>
</dbReference>
<dbReference type="PRINTS" id="PR00109">
    <property type="entry name" value="TYRKINASE"/>
</dbReference>
<keyword evidence="15" id="KW-0829">Tyrosine-protein kinase</keyword>
<feature type="chain" id="PRO_5039579556" description="Tyrosine-protein kinase receptor" evidence="26">
    <location>
        <begin position="25"/>
        <end position="2176"/>
    </location>
</feature>
<dbReference type="Pfam" id="PF00757">
    <property type="entry name" value="Furin-like"/>
    <property type="match status" value="1"/>
</dbReference>
<dbReference type="SMART" id="SM00219">
    <property type="entry name" value="TyrKc"/>
    <property type="match status" value="1"/>
</dbReference>
<feature type="compositionally biased region" description="Basic residues" evidence="24">
    <location>
        <begin position="1414"/>
        <end position="1427"/>
    </location>
</feature>
<comment type="similarity">
    <text evidence="23">Belongs to the protein kinase superfamily. Tyr protein kinase family. Insulin receptor subfamily.</text>
</comment>
<feature type="domain" description="SRCR" evidence="28">
    <location>
        <begin position="358"/>
        <end position="458"/>
    </location>
</feature>
<dbReference type="SMART" id="SM00261">
    <property type="entry name" value="FU"/>
    <property type="match status" value="1"/>
</dbReference>
<feature type="domain" description="Fibronectin type-III" evidence="29">
    <location>
        <begin position="1550"/>
        <end position="1651"/>
    </location>
</feature>
<evidence type="ECO:0000256" key="11">
    <source>
        <dbReference type="ARBA" id="ARBA00022777"/>
    </source>
</evidence>
<feature type="disulfide bond" evidence="21">
    <location>
        <begin position="493"/>
        <end position="557"/>
    </location>
</feature>
<keyword evidence="4" id="KW-0808">Transferase</keyword>
<dbReference type="InterPro" id="IPR050122">
    <property type="entry name" value="RTK"/>
</dbReference>
<keyword evidence="6 23" id="KW-0812">Transmembrane</keyword>
<dbReference type="FunFam" id="3.30.200.20:FF:000026">
    <property type="entry name" value="Tyrosine-protein kinase receptor"/>
    <property type="match status" value="1"/>
</dbReference>
<dbReference type="InterPro" id="IPR036772">
    <property type="entry name" value="SRCR-like_dom_sf"/>
</dbReference>
<dbReference type="GO" id="GO:0043560">
    <property type="term" value="F:insulin receptor substrate binding"/>
    <property type="evidence" value="ECO:0007669"/>
    <property type="project" value="TreeGrafter"/>
</dbReference>
<dbReference type="EC" id="2.7.10.1" evidence="23"/>
<feature type="region of interest" description="Disordered" evidence="24">
    <location>
        <begin position="1345"/>
        <end position="1366"/>
    </location>
</feature>
<dbReference type="Pfam" id="PF01030">
    <property type="entry name" value="Recep_L_domain"/>
    <property type="match status" value="2"/>
</dbReference>
<evidence type="ECO:0000256" key="7">
    <source>
        <dbReference type="ARBA" id="ARBA00022723"/>
    </source>
</evidence>